<keyword evidence="2" id="KW-1185">Reference proteome</keyword>
<dbReference type="EMBL" id="AP027151">
    <property type="protein sequence ID" value="BDV42689.1"/>
    <property type="molecule type" value="Genomic_DNA"/>
</dbReference>
<sequence>MKAYMFDLESGMYQGEVYEDANLMKYVDGITTIPPLQYGDDEVVVFDQNEQKWSVKTISEMRKILGIVT</sequence>
<evidence type="ECO:0000313" key="2">
    <source>
        <dbReference type="Proteomes" id="UP001317705"/>
    </source>
</evidence>
<gene>
    <name evidence="1" type="ORF">GURASL_16120</name>
</gene>
<accession>A0ABM8EL02</accession>
<proteinExistence type="predicted"/>
<evidence type="ECO:0000313" key="1">
    <source>
        <dbReference type="EMBL" id="BDV42689.1"/>
    </source>
</evidence>
<dbReference type="Proteomes" id="UP001317705">
    <property type="component" value="Chromosome"/>
</dbReference>
<organism evidence="1 2">
    <name type="scientific">Geotalea uraniireducens</name>
    <dbReference type="NCBI Taxonomy" id="351604"/>
    <lineage>
        <taxon>Bacteria</taxon>
        <taxon>Pseudomonadati</taxon>
        <taxon>Thermodesulfobacteriota</taxon>
        <taxon>Desulfuromonadia</taxon>
        <taxon>Geobacterales</taxon>
        <taxon>Geobacteraceae</taxon>
        <taxon>Geotalea</taxon>
    </lineage>
</organism>
<protein>
    <submittedName>
        <fullName evidence="1">Uncharacterized protein</fullName>
    </submittedName>
</protein>
<reference evidence="1 2" key="1">
    <citation type="submission" date="2022-12" db="EMBL/GenBank/DDBJ databases">
        <title>Polyphasic characterization of Geotalea uranireducens NIT-SL11 newly isolated from a complex of sewage sludge and microbially reduced graphene oxide.</title>
        <authorList>
            <person name="Xie L."/>
            <person name="Yoshida N."/>
            <person name="Meng L."/>
        </authorList>
    </citation>
    <scope>NUCLEOTIDE SEQUENCE [LARGE SCALE GENOMIC DNA]</scope>
    <source>
        <strain evidence="1 2">NIT-SL11</strain>
    </source>
</reference>
<name>A0ABM8EL02_9BACT</name>